<dbReference type="PANTHER" id="PTHR45625:SF4">
    <property type="entry name" value="PEPTIDYLPROLYL ISOMERASE DOMAIN AND WD REPEAT-CONTAINING PROTEIN 1"/>
    <property type="match status" value="1"/>
</dbReference>
<keyword evidence="3" id="KW-0697">Rotamase</keyword>
<proteinExistence type="predicted"/>
<name>A0ABZ1FAN4_9ACTN</name>
<dbReference type="GO" id="GO:0016853">
    <property type="term" value="F:isomerase activity"/>
    <property type="evidence" value="ECO:0007669"/>
    <property type="project" value="UniProtKB-KW"/>
</dbReference>
<feature type="region of interest" description="Disordered" evidence="5">
    <location>
        <begin position="499"/>
        <end position="573"/>
    </location>
</feature>
<evidence type="ECO:0000256" key="5">
    <source>
        <dbReference type="SAM" id="MobiDB-lite"/>
    </source>
</evidence>
<dbReference type="EMBL" id="CP109106">
    <property type="protein sequence ID" value="WSB67340.1"/>
    <property type="molecule type" value="Genomic_DNA"/>
</dbReference>
<organism evidence="7 8">
    <name type="scientific">Streptomyces decoyicus</name>
    <dbReference type="NCBI Taxonomy" id="249567"/>
    <lineage>
        <taxon>Bacteria</taxon>
        <taxon>Bacillati</taxon>
        <taxon>Actinomycetota</taxon>
        <taxon>Actinomycetes</taxon>
        <taxon>Kitasatosporales</taxon>
        <taxon>Streptomycetaceae</taxon>
        <taxon>Streptomyces</taxon>
    </lineage>
</organism>
<dbReference type="Proteomes" id="UP001344251">
    <property type="component" value="Chromosome"/>
</dbReference>
<accession>A0ABZ1FAN4</accession>
<dbReference type="Gene3D" id="2.40.100.10">
    <property type="entry name" value="Cyclophilin-like"/>
    <property type="match status" value="1"/>
</dbReference>
<keyword evidence="8" id="KW-1185">Reference proteome</keyword>
<reference evidence="7 8" key="1">
    <citation type="submission" date="2022-10" db="EMBL/GenBank/DDBJ databases">
        <title>The complete genomes of actinobacterial strains from the NBC collection.</title>
        <authorList>
            <person name="Joergensen T.S."/>
            <person name="Alvarez Arevalo M."/>
            <person name="Sterndorff E.B."/>
            <person name="Faurdal D."/>
            <person name="Vuksanovic O."/>
            <person name="Mourched A.-S."/>
            <person name="Charusanti P."/>
            <person name="Shaw S."/>
            <person name="Blin K."/>
            <person name="Weber T."/>
        </authorList>
    </citation>
    <scope>NUCLEOTIDE SEQUENCE [LARGE SCALE GENOMIC DNA]</scope>
    <source>
        <strain evidence="7 8">NBC 01774</strain>
    </source>
</reference>
<dbReference type="InterPro" id="IPR044666">
    <property type="entry name" value="Cyclophilin_A-like"/>
</dbReference>
<dbReference type="SUPFAM" id="SSF50891">
    <property type="entry name" value="Cyclophilin-like"/>
    <property type="match status" value="1"/>
</dbReference>
<evidence type="ECO:0000256" key="2">
    <source>
        <dbReference type="ARBA" id="ARBA00013194"/>
    </source>
</evidence>
<evidence type="ECO:0000256" key="3">
    <source>
        <dbReference type="ARBA" id="ARBA00023110"/>
    </source>
</evidence>
<feature type="domain" description="PPIase cyclophilin-type" evidence="6">
    <location>
        <begin position="599"/>
        <end position="758"/>
    </location>
</feature>
<dbReference type="PRINTS" id="PR00153">
    <property type="entry name" value="CSAPPISMRASE"/>
</dbReference>
<dbReference type="PROSITE" id="PS50072">
    <property type="entry name" value="CSA_PPIASE_2"/>
    <property type="match status" value="1"/>
</dbReference>
<evidence type="ECO:0000313" key="8">
    <source>
        <dbReference type="Proteomes" id="UP001344251"/>
    </source>
</evidence>
<protein>
    <recommendedName>
        <fullName evidence="2">peptidylprolyl isomerase</fullName>
        <ecNumber evidence="2">5.2.1.8</ecNumber>
    </recommendedName>
</protein>
<evidence type="ECO:0000256" key="1">
    <source>
        <dbReference type="ARBA" id="ARBA00002388"/>
    </source>
</evidence>
<dbReference type="InterPro" id="IPR002130">
    <property type="entry name" value="Cyclophilin-type_PPIase_dom"/>
</dbReference>
<dbReference type="Pfam" id="PF00160">
    <property type="entry name" value="Pro_isomerase"/>
    <property type="match status" value="1"/>
</dbReference>
<evidence type="ECO:0000313" key="7">
    <source>
        <dbReference type="EMBL" id="WSB67340.1"/>
    </source>
</evidence>
<dbReference type="CDD" id="cd00317">
    <property type="entry name" value="cyclophilin"/>
    <property type="match status" value="1"/>
</dbReference>
<sequence length="758" mass="82962">MKFRQKRSTTLDLALALQRELIGRAGSWEPNFLPRPFTPETDLFRAGLTSWARTVGSGLPAFLAVARRPEDLLTLVDDERLRPGTELVTTALTAAAPTLTDALPLFEEVRKQAVVEVNDVLAPERYLVPLCAALGTVDTGRTLDLHLVPLAPYPPATGFLTAAGKATGVYADCRRFRGSTLADAVLTMLGWAQLKSGNIPESHLSTELVRRMPGGAPYQRRLRVILTKILVEVTAGHLVRAVDAAHRPCADVLGTKWRYPRLHAVAERHWSRYLDGDIDRDEALTAMVRDLTAHSPRWFVDHVDPSSLAADFYLLEWLAAAGDRTAAARLFRWLPHLCAELAGHLDNVIGNELGHYERARTQHHPQELADFIREINQGDSRVTWQRLRRELGHGRALQLATEAFAGPGVEFGGEAWAPVAAMVRRYVLHELPDRVFVDQCFTLEHNNGSLFDKYHDTSAMREVLDAQAATDLDKLLTHASAEVRELWHGQHRRHRISTEHHPLWLGPPSPAATAPTGPTESTASTALTAPSEAVIAPSGWGGAGLPGNAPGTVGCGDRSDPSAYDPSRDPLRDSSVRVRHTVVRRPFSSSLRIYRAVTTVLHTEHGDIHLTLRPDEAPYTVDNFVGLATGSRTWTDPLTGATGEGGFYDGTEFHRRVPGFVVQGGDRLGTGHGSAGYRIPDEIHPERDFARPFQLAMANLGRDSTGSQFFITLAPAPHLDGHYTLFGEVTGTPSENVVSEIAGSPTAVRLNRVTVATA</sequence>
<dbReference type="EC" id="5.2.1.8" evidence="2"/>
<gene>
    <name evidence="7" type="ORF">OG863_04860</name>
</gene>
<keyword evidence="4 7" id="KW-0413">Isomerase</keyword>
<dbReference type="InterPro" id="IPR029000">
    <property type="entry name" value="Cyclophilin-like_dom_sf"/>
</dbReference>
<dbReference type="RefSeq" id="WP_326616626.1">
    <property type="nucleotide sequence ID" value="NZ_CP109106.1"/>
</dbReference>
<dbReference type="PANTHER" id="PTHR45625">
    <property type="entry name" value="PEPTIDYL-PROLYL CIS-TRANS ISOMERASE-RELATED"/>
    <property type="match status" value="1"/>
</dbReference>
<evidence type="ECO:0000259" key="6">
    <source>
        <dbReference type="PROSITE" id="PS50072"/>
    </source>
</evidence>
<evidence type="ECO:0000256" key="4">
    <source>
        <dbReference type="ARBA" id="ARBA00023235"/>
    </source>
</evidence>
<feature type="compositionally biased region" description="Low complexity" evidence="5">
    <location>
        <begin position="511"/>
        <end position="526"/>
    </location>
</feature>
<comment type="function">
    <text evidence="1">PPIases accelerate the folding of proteins. It catalyzes the cis-trans isomerization of proline imidic peptide bonds in oligopeptides.</text>
</comment>